<dbReference type="InterPro" id="IPR000834">
    <property type="entry name" value="Peptidase_M14"/>
</dbReference>
<dbReference type="GO" id="GO:0008270">
    <property type="term" value="F:zinc ion binding"/>
    <property type="evidence" value="ECO:0007669"/>
    <property type="project" value="InterPro"/>
</dbReference>
<evidence type="ECO:0000313" key="6">
    <source>
        <dbReference type="EMBL" id="CAD8575299.1"/>
    </source>
</evidence>
<feature type="active site" description="Proton donor/acceptor" evidence="3">
    <location>
        <position position="249"/>
    </location>
</feature>
<dbReference type="CDD" id="cd06227">
    <property type="entry name" value="M14-CPA-like"/>
    <property type="match status" value="1"/>
</dbReference>
<dbReference type="InterPro" id="IPR034269">
    <property type="entry name" value="At5g42320_M14_CPD"/>
</dbReference>
<evidence type="ECO:0000256" key="1">
    <source>
        <dbReference type="ARBA" id="ARBA00001947"/>
    </source>
</evidence>
<dbReference type="AlphaFoldDB" id="A0A7S0KC95"/>
<name>A0A7S0KC95_9CHLO</name>
<comment type="cofactor">
    <cofactor evidence="1">
        <name>Zn(2+)</name>
        <dbReference type="ChEBI" id="CHEBI:29105"/>
    </cofactor>
</comment>
<dbReference type="SMART" id="SM00631">
    <property type="entry name" value="Zn_pept"/>
    <property type="match status" value="1"/>
</dbReference>
<sequence>MSLRTLERASDGGYSTRMDVVTIALGGLDASRARDDGLRVVLNYGEHGRELLPVDIAIALLETFADGEDAVVALARGGANEEALRRTLRATTFVVVPMENERGRALVEDGDLCERKNGRGVDPNRNWAVNWGVKEKDYDAKEEYPGTAPFSEPESTMLKSLIEEFKPHAVVNWHSGMSALFTPYDHVARMPTGTGAEAMLDFIKKIDRAHCANACVLGSGGQGVGYLAHGTAADYIYDVMKVPVVYTWEVYGDLEAPYEDCYRAFNPTTKEAHEKLVRDWVGAPITLVSMLPGHPDININLSHGGENTPVVMNDASIASRRAYLADASPLDGGYARMALTFASVAACAVFSLRRRRMRRAQSTSPGSSTKRASVV</sequence>
<keyword evidence="4" id="KW-0812">Transmembrane</keyword>
<organism evidence="6">
    <name type="scientific">Ostreococcus mediterraneus</name>
    <dbReference type="NCBI Taxonomy" id="1486918"/>
    <lineage>
        <taxon>Eukaryota</taxon>
        <taxon>Viridiplantae</taxon>
        <taxon>Chlorophyta</taxon>
        <taxon>Mamiellophyceae</taxon>
        <taxon>Mamiellales</taxon>
        <taxon>Bathycoccaceae</taxon>
        <taxon>Ostreococcus</taxon>
    </lineage>
</organism>
<dbReference type="GO" id="GO:0006508">
    <property type="term" value="P:proteolysis"/>
    <property type="evidence" value="ECO:0007669"/>
    <property type="project" value="InterPro"/>
</dbReference>
<proteinExistence type="inferred from homology"/>
<dbReference type="PANTHER" id="PTHR11705">
    <property type="entry name" value="PROTEASE FAMILY M14 CARBOXYPEPTIDASE A,B"/>
    <property type="match status" value="1"/>
</dbReference>
<dbReference type="PROSITE" id="PS52035">
    <property type="entry name" value="PEPTIDASE_M14"/>
    <property type="match status" value="1"/>
</dbReference>
<protein>
    <recommendedName>
        <fullName evidence="5">Peptidase M14 domain-containing protein</fullName>
    </recommendedName>
</protein>
<feature type="transmembrane region" description="Helical" evidence="4">
    <location>
        <begin position="333"/>
        <end position="352"/>
    </location>
</feature>
<evidence type="ECO:0000259" key="5">
    <source>
        <dbReference type="PROSITE" id="PS52035"/>
    </source>
</evidence>
<keyword evidence="4" id="KW-0472">Membrane</keyword>
<comment type="similarity">
    <text evidence="2 3">Belongs to the peptidase M14 family.</text>
</comment>
<gene>
    <name evidence="6" type="ORF">OMED0929_LOCUS118</name>
</gene>
<dbReference type="PANTHER" id="PTHR11705:SF119">
    <property type="entry name" value="OS02G0119300 PROTEIN"/>
    <property type="match status" value="1"/>
</dbReference>
<dbReference type="Pfam" id="PF00246">
    <property type="entry name" value="Peptidase_M14"/>
    <property type="match status" value="1"/>
</dbReference>
<dbReference type="GO" id="GO:0004181">
    <property type="term" value="F:metallocarboxypeptidase activity"/>
    <property type="evidence" value="ECO:0007669"/>
    <property type="project" value="InterPro"/>
</dbReference>
<dbReference type="Gene3D" id="3.40.630.10">
    <property type="entry name" value="Zn peptidases"/>
    <property type="match status" value="1"/>
</dbReference>
<feature type="domain" description="Peptidase M14" evidence="5">
    <location>
        <begin position="1"/>
        <end position="272"/>
    </location>
</feature>
<keyword evidence="4" id="KW-1133">Transmembrane helix</keyword>
<dbReference type="SUPFAM" id="SSF53187">
    <property type="entry name" value="Zn-dependent exopeptidases"/>
    <property type="match status" value="1"/>
</dbReference>
<evidence type="ECO:0000256" key="2">
    <source>
        <dbReference type="ARBA" id="ARBA00005988"/>
    </source>
</evidence>
<evidence type="ECO:0000256" key="3">
    <source>
        <dbReference type="PROSITE-ProRule" id="PRU01379"/>
    </source>
</evidence>
<reference evidence="6" key="1">
    <citation type="submission" date="2021-01" db="EMBL/GenBank/DDBJ databases">
        <authorList>
            <person name="Corre E."/>
            <person name="Pelletier E."/>
            <person name="Niang G."/>
            <person name="Scheremetjew M."/>
            <person name="Finn R."/>
            <person name="Kale V."/>
            <person name="Holt S."/>
            <person name="Cochrane G."/>
            <person name="Meng A."/>
            <person name="Brown T."/>
            <person name="Cohen L."/>
        </authorList>
    </citation>
    <scope>NUCLEOTIDE SEQUENCE</scope>
    <source>
        <strain evidence="6">Clade-D-RCC2572</strain>
    </source>
</reference>
<dbReference type="EMBL" id="HBEW01000141">
    <property type="protein sequence ID" value="CAD8575299.1"/>
    <property type="molecule type" value="Transcribed_RNA"/>
</dbReference>
<accession>A0A7S0KC95</accession>
<dbReference type="GO" id="GO:0005615">
    <property type="term" value="C:extracellular space"/>
    <property type="evidence" value="ECO:0007669"/>
    <property type="project" value="TreeGrafter"/>
</dbReference>
<evidence type="ECO:0000256" key="4">
    <source>
        <dbReference type="SAM" id="Phobius"/>
    </source>
</evidence>